<comment type="caution">
    <text evidence="14">The sequence shown here is derived from an EMBL/GenBank/DDBJ whole genome shotgun (WGS) entry which is preliminary data.</text>
</comment>
<keyword evidence="5 10" id="KW-0819">tRNA processing</keyword>
<evidence type="ECO:0000313" key="15">
    <source>
        <dbReference type="Proteomes" id="UP000478505"/>
    </source>
</evidence>
<comment type="catalytic activity">
    <reaction evidence="9 10 11">
        <text>adenosine(37) in tRNA + dimethylallyl diphosphate = N(6)-dimethylallyladenosine(37) in tRNA + diphosphate</text>
        <dbReference type="Rhea" id="RHEA:26482"/>
        <dbReference type="Rhea" id="RHEA-COMP:10162"/>
        <dbReference type="Rhea" id="RHEA-COMP:10375"/>
        <dbReference type="ChEBI" id="CHEBI:33019"/>
        <dbReference type="ChEBI" id="CHEBI:57623"/>
        <dbReference type="ChEBI" id="CHEBI:74411"/>
        <dbReference type="ChEBI" id="CHEBI:74415"/>
        <dbReference type="EC" id="2.5.1.75"/>
    </reaction>
</comment>
<dbReference type="InterPro" id="IPR027417">
    <property type="entry name" value="P-loop_NTPase"/>
</dbReference>
<comment type="subunit">
    <text evidence="10">Monomer.</text>
</comment>
<evidence type="ECO:0000256" key="10">
    <source>
        <dbReference type="HAMAP-Rule" id="MF_00185"/>
    </source>
</evidence>
<dbReference type="GO" id="GO:0052381">
    <property type="term" value="F:tRNA dimethylallyltransferase activity"/>
    <property type="evidence" value="ECO:0007669"/>
    <property type="project" value="UniProtKB-UniRule"/>
</dbReference>
<gene>
    <name evidence="10 14" type="primary">miaA</name>
    <name evidence="14" type="ORF">G3567_03005</name>
</gene>
<dbReference type="Pfam" id="PF01715">
    <property type="entry name" value="IPPT"/>
    <property type="match status" value="1"/>
</dbReference>
<keyword evidence="7 10" id="KW-0067">ATP-binding</keyword>
<evidence type="ECO:0000256" key="5">
    <source>
        <dbReference type="ARBA" id="ARBA00022694"/>
    </source>
</evidence>
<dbReference type="Gene3D" id="1.10.20.140">
    <property type="match status" value="1"/>
</dbReference>
<dbReference type="NCBIfam" id="TIGR00174">
    <property type="entry name" value="miaA"/>
    <property type="match status" value="1"/>
</dbReference>
<evidence type="ECO:0000256" key="9">
    <source>
        <dbReference type="ARBA" id="ARBA00049563"/>
    </source>
</evidence>
<dbReference type="AlphaFoldDB" id="A0A6B3R229"/>
<comment type="function">
    <text evidence="2 10 12">Catalyzes the transfer of a dimethylallyl group onto the adenine at position 37 in tRNAs that read codons beginning with uridine, leading to the formation of N6-(dimethylallyl)adenosine (i(6)A).</text>
</comment>
<dbReference type="RefSeq" id="WP_164003853.1">
    <property type="nucleotide sequence ID" value="NZ_JAAIKD010000002.1"/>
</dbReference>
<dbReference type="GO" id="GO:0005524">
    <property type="term" value="F:ATP binding"/>
    <property type="evidence" value="ECO:0007669"/>
    <property type="project" value="UniProtKB-UniRule"/>
</dbReference>
<dbReference type="EC" id="2.5.1.75" evidence="10"/>
<dbReference type="GO" id="GO:0006400">
    <property type="term" value="P:tRNA modification"/>
    <property type="evidence" value="ECO:0007669"/>
    <property type="project" value="TreeGrafter"/>
</dbReference>
<reference evidence="14 15" key="1">
    <citation type="submission" date="2020-02" db="EMBL/GenBank/DDBJ databases">
        <title>Flavobacteriaceae Psychroflexus bacterium YR1-1, complete genome.</title>
        <authorList>
            <person name="Li Y."/>
            <person name="Wu S."/>
        </authorList>
    </citation>
    <scope>NUCLEOTIDE SEQUENCE [LARGE SCALE GENOMIC DNA]</scope>
    <source>
        <strain evidence="14 15">YR1-1</strain>
    </source>
</reference>
<dbReference type="Proteomes" id="UP000478505">
    <property type="component" value="Unassembled WGS sequence"/>
</dbReference>
<dbReference type="PANTHER" id="PTHR11088">
    <property type="entry name" value="TRNA DIMETHYLALLYLTRANSFERASE"/>
    <property type="match status" value="1"/>
</dbReference>
<evidence type="ECO:0000256" key="8">
    <source>
        <dbReference type="ARBA" id="ARBA00022842"/>
    </source>
</evidence>
<feature type="binding site" evidence="10">
    <location>
        <begin position="15"/>
        <end position="20"/>
    </location>
    <ligand>
        <name>substrate</name>
    </ligand>
</feature>
<evidence type="ECO:0000256" key="12">
    <source>
        <dbReference type="RuleBase" id="RU003784"/>
    </source>
</evidence>
<evidence type="ECO:0000256" key="6">
    <source>
        <dbReference type="ARBA" id="ARBA00022741"/>
    </source>
</evidence>
<evidence type="ECO:0000256" key="3">
    <source>
        <dbReference type="ARBA" id="ARBA00005842"/>
    </source>
</evidence>
<feature type="binding site" evidence="10">
    <location>
        <begin position="13"/>
        <end position="20"/>
    </location>
    <ligand>
        <name>ATP</name>
        <dbReference type="ChEBI" id="CHEBI:30616"/>
    </ligand>
</feature>
<evidence type="ECO:0000256" key="13">
    <source>
        <dbReference type="RuleBase" id="RU003785"/>
    </source>
</evidence>
<dbReference type="Gene3D" id="3.40.50.300">
    <property type="entry name" value="P-loop containing nucleotide triphosphate hydrolases"/>
    <property type="match status" value="1"/>
</dbReference>
<keyword evidence="6 10" id="KW-0547">Nucleotide-binding</keyword>
<accession>A0A6B3R229</accession>
<dbReference type="InterPro" id="IPR018022">
    <property type="entry name" value="IPT"/>
</dbReference>
<feature type="site" description="Interaction with substrate tRNA" evidence="10">
    <location>
        <position position="104"/>
    </location>
</feature>
<evidence type="ECO:0000256" key="1">
    <source>
        <dbReference type="ARBA" id="ARBA00001946"/>
    </source>
</evidence>
<dbReference type="InterPro" id="IPR039657">
    <property type="entry name" value="Dimethylallyltransferase"/>
</dbReference>
<comment type="similarity">
    <text evidence="3 10 13">Belongs to the IPP transferase family.</text>
</comment>
<feature type="site" description="Interaction with substrate tRNA" evidence="10">
    <location>
        <position position="126"/>
    </location>
</feature>
<comment type="caution">
    <text evidence="10">Lacks conserved residue(s) required for the propagation of feature annotation.</text>
</comment>
<dbReference type="EMBL" id="JAAIKD010000002">
    <property type="protein sequence ID" value="NEV93117.1"/>
    <property type="molecule type" value="Genomic_DNA"/>
</dbReference>
<organism evidence="14 15">
    <name type="scientific">Psychroflexus aurantiacus</name>
    <dbReference type="NCBI Taxonomy" id="2709310"/>
    <lineage>
        <taxon>Bacteria</taxon>
        <taxon>Pseudomonadati</taxon>
        <taxon>Bacteroidota</taxon>
        <taxon>Flavobacteriia</taxon>
        <taxon>Flavobacteriales</taxon>
        <taxon>Flavobacteriaceae</taxon>
        <taxon>Psychroflexus</taxon>
    </lineage>
</organism>
<proteinExistence type="inferred from homology"/>
<evidence type="ECO:0000256" key="7">
    <source>
        <dbReference type="ARBA" id="ARBA00022840"/>
    </source>
</evidence>
<feature type="region of interest" description="Interaction with substrate tRNA" evidence="10">
    <location>
        <begin position="38"/>
        <end position="41"/>
    </location>
</feature>
<protein>
    <recommendedName>
        <fullName evidence="10">tRNA dimethylallyltransferase</fullName>
        <ecNumber evidence="10">2.5.1.75</ecNumber>
    </recommendedName>
    <alternativeName>
        <fullName evidence="10">Dimethylallyl diphosphate:tRNA dimethylallyltransferase</fullName>
        <shortName evidence="10">DMAPP:tRNA dimethylallyltransferase</shortName>
        <shortName evidence="10">DMATase</shortName>
    </alternativeName>
    <alternativeName>
        <fullName evidence="10">Isopentenyl-diphosphate:tRNA isopentenyltransferase</fullName>
        <shortName evidence="10">IPP transferase</shortName>
        <shortName evidence="10">IPPT</shortName>
        <shortName evidence="10">IPTase</shortName>
    </alternativeName>
</protein>
<evidence type="ECO:0000256" key="11">
    <source>
        <dbReference type="RuleBase" id="RU003783"/>
    </source>
</evidence>
<comment type="cofactor">
    <cofactor evidence="1 10">
        <name>Mg(2+)</name>
        <dbReference type="ChEBI" id="CHEBI:18420"/>
    </cofactor>
</comment>
<keyword evidence="4 10" id="KW-0808">Transferase</keyword>
<name>A0A6B3R229_9FLAO</name>
<dbReference type="SUPFAM" id="SSF52540">
    <property type="entry name" value="P-loop containing nucleoside triphosphate hydrolases"/>
    <property type="match status" value="2"/>
</dbReference>
<evidence type="ECO:0000313" key="14">
    <source>
        <dbReference type="EMBL" id="NEV93117.1"/>
    </source>
</evidence>
<dbReference type="PANTHER" id="PTHR11088:SF60">
    <property type="entry name" value="TRNA DIMETHYLALLYLTRANSFERASE"/>
    <property type="match status" value="1"/>
</dbReference>
<keyword evidence="8 10" id="KW-0460">Magnesium</keyword>
<evidence type="ECO:0000256" key="2">
    <source>
        <dbReference type="ARBA" id="ARBA00003213"/>
    </source>
</evidence>
<keyword evidence="15" id="KW-1185">Reference proteome</keyword>
<evidence type="ECO:0000256" key="4">
    <source>
        <dbReference type="ARBA" id="ARBA00022679"/>
    </source>
</evidence>
<sequence>MKTDSPVLICIVGPTAIGKTALSIQLASHFAAEIISADSRQFFQEMQIGTAVPTADELAKAKHHFIQHISIREAYNVGRFEDEALEVLQGLFKSNSMALLVGGSGLYQKAVTEGLDSFPEIPSEIREKYNDILNTEGIETLQTLLKEKDPETFKTIDVSNPRRLSRALEVIESSGQSFLSFQNQKKKERKFEVIKIGLDAPREVIYSRIEQRVDLMIDQGLVEEAKRLYPYRQNNALQTVGYKELFAHFDGELSLDEAISEIKKNTRRFAKRQLTWFKKDPEIHWFHYQTPLEEILAYIKTQKDQSY</sequence>
<dbReference type="HAMAP" id="MF_00185">
    <property type="entry name" value="IPP_trans"/>
    <property type="match status" value="1"/>
</dbReference>